<feature type="region of interest" description="Disordered" evidence="1">
    <location>
        <begin position="1"/>
        <end position="29"/>
    </location>
</feature>
<dbReference type="AlphaFoldDB" id="A0AAD5FZZ3"/>
<evidence type="ECO:0000313" key="2">
    <source>
        <dbReference type="EMBL" id="KAI5962890.1"/>
    </source>
</evidence>
<dbReference type="EMBL" id="JAIHNG010000064">
    <property type="protein sequence ID" value="KAI5962890.1"/>
    <property type="molecule type" value="Genomic_DNA"/>
</dbReference>
<reference evidence="2 3" key="1">
    <citation type="journal article" date="2022" name="DNA Res.">
        <title>Genome analysis of five recently described species of the CUG-Ser clade uncovers Candida theae as a new hybrid lineage with pathogenic potential in the Candida parapsilosis species complex.</title>
        <authorList>
            <person name="Mixao V."/>
            <person name="Del Olmo V."/>
            <person name="Hegedusova E."/>
            <person name="Saus E."/>
            <person name="Pryszcz L."/>
            <person name="Cillingova A."/>
            <person name="Nosek J."/>
            <person name="Gabaldon T."/>
        </authorList>
    </citation>
    <scope>NUCLEOTIDE SEQUENCE [LARGE SCALE GENOMIC DNA]</scope>
    <source>
        <strain evidence="2 3">CBS 12239</strain>
    </source>
</reference>
<name>A0AAD5FZZ3_9ASCO</name>
<accession>A0AAD5FZZ3</accession>
<organism evidence="2 3">
    <name type="scientific">Candida theae</name>
    <dbReference type="NCBI Taxonomy" id="1198502"/>
    <lineage>
        <taxon>Eukaryota</taxon>
        <taxon>Fungi</taxon>
        <taxon>Dikarya</taxon>
        <taxon>Ascomycota</taxon>
        <taxon>Saccharomycotina</taxon>
        <taxon>Pichiomycetes</taxon>
        <taxon>Debaryomycetaceae</taxon>
        <taxon>Candida/Lodderomyces clade</taxon>
        <taxon>Candida</taxon>
    </lineage>
</organism>
<dbReference type="Proteomes" id="UP001204833">
    <property type="component" value="Unassembled WGS sequence"/>
</dbReference>
<proteinExistence type="predicted"/>
<gene>
    <name evidence="2" type="ORF">KGF57_001329</name>
</gene>
<dbReference type="RefSeq" id="XP_051610143.1">
    <property type="nucleotide sequence ID" value="XM_051750523.1"/>
</dbReference>
<protein>
    <submittedName>
        <fullName evidence="2">Uncharacterized protein</fullName>
    </submittedName>
</protein>
<dbReference type="GeneID" id="76149388"/>
<comment type="caution">
    <text evidence="2">The sequence shown here is derived from an EMBL/GenBank/DDBJ whole genome shotgun (WGS) entry which is preliminary data.</text>
</comment>
<evidence type="ECO:0000256" key="1">
    <source>
        <dbReference type="SAM" id="MobiDB-lite"/>
    </source>
</evidence>
<sequence length="222" mass="25250">MKILSVLGSPNTEMSESTSDKETSSDISFEPEISKEAVKSIELASSLGVAGNDENVSSFKEEMSPAEMVLEDTEFYSLDPNQAVFDTSMFRGSIENGREINPFSLDLSLNIFAQEHLEFEFEFESSRVEGKGTQKVDESARVPLCIAERELKAGDIPDVSFDTLELDVDSMYSRIRYLLVEKECYELLIERQKRWNSELKKKVMKYDDRIFAPIVNESFSDE</sequence>
<keyword evidence="3" id="KW-1185">Reference proteome</keyword>
<evidence type="ECO:0000313" key="3">
    <source>
        <dbReference type="Proteomes" id="UP001204833"/>
    </source>
</evidence>